<dbReference type="InterPro" id="IPR027843">
    <property type="entry name" value="DUF4440"/>
</dbReference>
<feature type="compositionally biased region" description="Polar residues" evidence="3">
    <location>
        <begin position="1"/>
        <end position="10"/>
    </location>
</feature>
<proteinExistence type="predicted"/>
<name>A0ABX1SHT5_9PSEU</name>
<keyword evidence="7" id="KW-1185">Reference proteome</keyword>
<protein>
    <submittedName>
        <fullName evidence="6">Nuclear transport factor 2 family protein</fullName>
    </submittedName>
</protein>
<feature type="transmembrane region" description="Helical" evidence="4">
    <location>
        <begin position="90"/>
        <end position="109"/>
    </location>
</feature>
<evidence type="ECO:0000256" key="2">
    <source>
        <dbReference type="ARBA" id="ARBA00023136"/>
    </source>
</evidence>
<dbReference type="PANTHER" id="PTHR37042">
    <property type="entry name" value="OUTER MEMBRANE PROTEIN RV1973"/>
    <property type="match status" value="1"/>
</dbReference>
<sequence length="251" mass="26657">MPATRSTEPAESTGPEATGAVALEQAPPAPSRRPRPAAEPEPETQSLDTTAIDGHGAEDGGYTPSRAAGEGDPEDGKKPGRFARLRTRPVVLLSAALAVLIGLSVFFGIENERLRGAPSAQNAALVDVGTTSQVIDQISDALKKVYSYDFTRLDENEKAARAVITPAFSDQFDKLFAQVRQLAPQQQAVVTATISNAAVRELDGDHAVLVVFMDQQATRAADNQQLAAAGRLTVTAQRVDGQWKIADVQSR</sequence>
<accession>A0ABX1SHT5</accession>
<organism evidence="6 7">
    <name type="scientific">Pseudonocardia acidicola</name>
    <dbReference type="NCBI Taxonomy" id="2724939"/>
    <lineage>
        <taxon>Bacteria</taxon>
        <taxon>Bacillati</taxon>
        <taxon>Actinomycetota</taxon>
        <taxon>Actinomycetes</taxon>
        <taxon>Pseudonocardiales</taxon>
        <taxon>Pseudonocardiaceae</taxon>
        <taxon>Pseudonocardia</taxon>
    </lineage>
</organism>
<evidence type="ECO:0000256" key="3">
    <source>
        <dbReference type="SAM" id="MobiDB-lite"/>
    </source>
</evidence>
<keyword evidence="4" id="KW-0812">Transmembrane</keyword>
<keyword evidence="2 4" id="KW-0472">Membrane</keyword>
<dbReference type="InterPro" id="IPR032710">
    <property type="entry name" value="NTF2-like_dom_sf"/>
</dbReference>
<evidence type="ECO:0000256" key="1">
    <source>
        <dbReference type="ARBA" id="ARBA00004370"/>
    </source>
</evidence>
<evidence type="ECO:0000259" key="5">
    <source>
        <dbReference type="Pfam" id="PF14534"/>
    </source>
</evidence>
<keyword evidence="4" id="KW-1133">Transmembrane helix</keyword>
<evidence type="ECO:0000313" key="7">
    <source>
        <dbReference type="Proteomes" id="UP000820669"/>
    </source>
</evidence>
<comment type="subcellular location">
    <subcellularLocation>
        <location evidence="1">Membrane</location>
    </subcellularLocation>
</comment>
<dbReference type="Proteomes" id="UP000820669">
    <property type="component" value="Unassembled WGS sequence"/>
</dbReference>
<dbReference type="PANTHER" id="PTHR37042:SF4">
    <property type="entry name" value="OUTER MEMBRANE PROTEIN RV1973"/>
    <property type="match status" value="1"/>
</dbReference>
<feature type="domain" description="DUF4440" evidence="5">
    <location>
        <begin position="177"/>
        <end position="245"/>
    </location>
</feature>
<evidence type="ECO:0000313" key="6">
    <source>
        <dbReference type="EMBL" id="NMI01140.1"/>
    </source>
</evidence>
<dbReference type="SUPFAM" id="SSF54427">
    <property type="entry name" value="NTF2-like"/>
    <property type="match status" value="1"/>
</dbReference>
<gene>
    <name evidence="6" type="ORF">HF526_28130</name>
</gene>
<evidence type="ECO:0000256" key="4">
    <source>
        <dbReference type="SAM" id="Phobius"/>
    </source>
</evidence>
<feature type="region of interest" description="Disordered" evidence="3">
    <location>
        <begin position="1"/>
        <end position="81"/>
    </location>
</feature>
<dbReference type="EMBL" id="JAAXLA010000075">
    <property type="protein sequence ID" value="NMI01140.1"/>
    <property type="molecule type" value="Genomic_DNA"/>
</dbReference>
<dbReference type="Gene3D" id="3.10.450.50">
    <property type="match status" value="1"/>
</dbReference>
<reference evidence="6 7" key="1">
    <citation type="submission" date="2020-04" db="EMBL/GenBank/DDBJ databases">
        <authorList>
            <person name="Klaysubun C."/>
            <person name="Duangmal K."/>
            <person name="Lipun K."/>
        </authorList>
    </citation>
    <scope>NUCLEOTIDE SEQUENCE [LARGE SCALE GENOMIC DNA]</scope>
    <source>
        <strain evidence="6 7">K10HN5</strain>
    </source>
</reference>
<comment type="caution">
    <text evidence="6">The sequence shown here is derived from an EMBL/GenBank/DDBJ whole genome shotgun (WGS) entry which is preliminary data.</text>
</comment>
<dbReference type="Pfam" id="PF14534">
    <property type="entry name" value="DUF4440"/>
    <property type="match status" value="1"/>
</dbReference>
<dbReference type="RefSeq" id="WP_169384603.1">
    <property type="nucleotide sequence ID" value="NZ_JAAXLA010000075.1"/>
</dbReference>